<organism evidence="1 2">
    <name type="scientific">Streptomyces phaeolivaceus</name>
    <dbReference type="NCBI Taxonomy" id="2653200"/>
    <lineage>
        <taxon>Bacteria</taxon>
        <taxon>Bacillati</taxon>
        <taxon>Actinomycetota</taxon>
        <taxon>Actinomycetes</taxon>
        <taxon>Kitasatosporales</taxon>
        <taxon>Streptomycetaceae</taxon>
        <taxon>Streptomyces</taxon>
    </lineage>
</organism>
<evidence type="ECO:0000313" key="2">
    <source>
        <dbReference type="Proteomes" id="UP000327294"/>
    </source>
</evidence>
<dbReference type="Proteomes" id="UP000327294">
    <property type="component" value="Chromosome"/>
</dbReference>
<dbReference type="EMBL" id="CP045096">
    <property type="protein sequence ID" value="QFQ99091.1"/>
    <property type="molecule type" value="Genomic_DNA"/>
</dbReference>
<evidence type="ECO:0000313" key="1">
    <source>
        <dbReference type="EMBL" id="QFQ99091.1"/>
    </source>
</evidence>
<dbReference type="Pfam" id="PF19944">
    <property type="entry name" value="DUF6406"/>
    <property type="match status" value="1"/>
</dbReference>
<reference evidence="1 2" key="1">
    <citation type="submission" date="2019-10" db="EMBL/GenBank/DDBJ databases">
        <title>Streptomyces sp. strain GY16 isolated from leaves of Broussonetia papyrifera.</title>
        <authorList>
            <person name="Mo P."/>
        </authorList>
    </citation>
    <scope>NUCLEOTIDE SEQUENCE [LARGE SCALE GENOMIC DNA]</scope>
    <source>
        <strain evidence="1 2">GY16</strain>
    </source>
</reference>
<protein>
    <submittedName>
        <fullName evidence="1">Uncharacterized protein</fullName>
    </submittedName>
</protein>
<name>A0A5P8K7K4_9ACTN</name>
<gene>
    <name evidence="1" type="ORF">F9278_26415</name>
</gene>
<dbReference type="AlphaFoldDB" id="A0A5P8K7K4"/>
<proteinExistence type="predicted"/>
<sequence>MAPEELTLLGGTVAHVGAGRIGGTGSLPRTAERAAVVHLSVTPTGGDRRLEKLTMGESFPLGDETWEVTGINHPNAISWNVVLRPVR</sequence>
<keyword evidence="2" id="KW-1185">Reference proteome</keyword>
<dbReference type="InterPro" id="IPR045642">
    <property type="entry name" value="DUF6406"/>
</dbReference>
<dbReference type="RefSeq" id="WP_152170527.1">
    <property type="nucleotide sequence ID" value="NZ_CP045096.1"/>
</dbReference>
<accession>A0A5P8K7K4</accession>
<dbReference type="KEGG" id="sphv:F9278_26415"/>